<accession>U9U3U1</accession>
<dbReference type="AlphaFoldDB" id="U9U3U1"/>
<proteinExistence type="predicted"/>
<gene>
    <name evidence="1" type="ORF">GLOINDRAFT_95139</name>
</gene>
<sequence length="120" mass="13596">MSEDSHEIYLVLHQIVPQSLYDPINSFTFNMKSTRDIIFEFFLSPQHNSFLRAWERTQGISKKKKWHVKRAPKKHALHTAISPGSPRLHVGLNSPLVVADPLPSPHDLRTSGPAISPPPE</sequence>
<evidence type="ECO:0000313" key="1">
    <source>
        <dbReference type="EMBL" id="ESA15034.1"/>
    </source>
</evidence>
<protein>
    <submittedName>
        <fullName evidence="1">Uncharacterized protein</fullName>
    </submittedName>
</protein>
<dbReference type="EMBL" id="KI282353">
    <property type="protein sequence ID" value="ESA15034.1"/>
    <property type="molecule type" value="Genomic_DNA"/>
</dbReference>
<reference evidence="1" key="1">
    <citation type="submission" date="2013-07" db="EMBL/GenBank/DDBJ databases">
        <title>The genome of an arbuscular mycorrhizal fungus provides insights into the evolution of the oldest plant symbiosis.</title>
        <authorList>
            <consortium name="DOE Joint Genome Institute"/>
            <person name="Tisserant E."/>
            <person name="Malbreil M."/>
            <person name="Kuo A."/>
            <person name="Kohler A."/>
            <person name="Symeonidi A."/>
            <person name="Balestrini R."/>
            <person name="Charron P."/>
            <person name="Duensing N."/>
            <person name="Frei-dit-Frey N."/>
            <person name="Gianinazzi-Pearson V."/>
            <person name="Gilbert B."/>
            <person name="Handa Y."/>
            <person name="Hijri M."/>
            <person name="Kaul R."/>
            <person name="Kawaguchi M."/>
            <person name="Krajinski F."/>
            <person name="Lammers P."/>
            <person name="Lapierre D."/>
            <person name="Masclaux F.G."/>
            <person name="Murat C."/>
            <person name="Morin E."/>
            <person name="Ndikumana S."/>
            <person name="Pagni M."/>
            <person name="Petitpierre D."/>
            <person name="Requena N."/>
            <person name="Rosikiewicz P."/>
            <person name="Riley R."/>
            <person name="Saito K."/>
            <person name="San Clemente H."/>
            <person name="Shapiro H."/>
            <person name="van Tuinen D."/>
            <person name="Becard G."/>
            <person name="Bonfante P."/>
            <person name="Paszkowski U."/>
            <person name="Shachar-Hill Y."/>
            <person name="Young J.P."/>
            <person name="Sanders I.R."/>
            <person name="Henrissat B."/>
            <person name="Rensing S.A."/>
            <person name="Grigoriev I.V."/>
            <person name="Corradi N."/>
            <person name="Roux C."/>
            <person name="Martin F."/>
        </authorList>
    </citation>
    <scope>NUCLEOTIDE SEQUENCE</scope>
    <source>
        <strain evidence="1">DAOM 197198</strain>
    </source>
</reference>
<dbReference type="HOGENOM" id="CLU_2050872_0_0_1"/>
<organism evidence="1">
    <name type="scientific">Rhizophagus irregularis (strain DAOM 181602 / DAOM 197198 / MUCL 43194)</name>
    <name type="common">Arbuscular mycorrhizal fungus</name>
    <name type="synonym">Glomus intraradices</name>
    <dbReference type="NCBI Taxonomy" id="747089"/>
    <lineage>
        <taxon>Eukaryota</taxon>
        <taxon>Fungi</taxon>
        <taxon>Fungi incertae sedis</taxon>
        <taxon>Mucoromycota</taxon>
        <taxon>Glomeromycotina</taxon>
        <taxon>Glomeromycetes</taxon>
        <taxon>Glomerales</taxon>
        <taxon>Glomeraceae</taxon>
        <taxon>Rhizophagus</taxon>
    </lineage>
</organism>
<name>U9U3U1_RHIID</name>